<gene>
    <name evidence="4" type="ORF">EHE19_001185</name>
</gene>
<dbReference type="SUPFAM" id="SSF54211">
    <property type="entry name" value="Ribosomal protein S5 domain 2-like"/>
    <property type="match status" value="1"/>
</dbReference>
<feature type="domain" description="UPF0029" evidence="3">
    <location>
        <begin position="140"/>
        <end position="195"/>
    </location>
</feature>
<dbReference type="Pfam" id="PF01205">
    <property type="entry name" value="Impact_N"/>
    <property type="match status" value="1"/>
</dbReference>
<dbReference type="EMBL" id="CP061336">
    <property type="protein sequence ID" value="QNU68690.1"/>
    <property type="molecule type" value="Genomic_DNA"/>
</dbReference>
<evidence type="ECO:0000313" key="4">
    <source>
        <dbReference type="EMBL" id="QNU68690.1"/>
    </source>
</evidence>
<accession>A0A4U7JJ05</accession>
<dbReference type="Proteomes" id="UP000306409">
    <property type="component" value="Chromosome"/>
</dbReference>
<organism evidence="4 5">
    <name type="scientific">Ruminiclostridium herbifermentans</name>
    <dbReference type="NCBI Taxonomy" id="2488810"/>
    <lineage>
        <taxon>Bacteria</taxon>
        <taxon>Bacillati</taxon>
        <taxon>Bacillota</taxon>
        <taxon>Clostridia</taxon>
        <taxon>Eubacteriales</taxon>
        <taxon>Oscillospiraceae</taxon>
        <taxon>Ruminiclostridium</taxon>
    </lineage>
</organism>
<keyword evidence="5" id="KW-1185">Reference proteome</keyword>
<proteinExistence type="inferred from homology"/>
<dbReference type="PANTHER" id="PTHR16301">
    <property type="entry name" value="IMPACT-RELATED"/>
    <property type="match status" value="1"/>
</dbReference>
<dbReference type="SUPFAM" id="SSF54980">
    <property type="entry name" value="EF-G C-terminal domain-like"/>
    <property type="match status" value="1"/>
</dbReference>
<dbReference type="InterPro" id="IPR001498">
    <property type="entry name" value="Impact_N"/>
</dbReference>
<protein>
    <submittedName>
        <fullName evidence="4">YigZ family protein</fullName>
    </submittedName>
</protein>
<dbReference type="InterPro" id="IPR015796">
    <property type="entry name" value="Impact_YigZ-like"/>
</dbReference>
<evidence type="ECO:0000256" key="1">
    <source>
        <dbReference type="ARBA" id="ARBA00007665"/>
    </source>
</evidence>
<dbReference type="InterPro" id="IPR020568">
    <property type="entry name" value="Ribosomal_Su5_D2-typ_SF"/>
</dbReference>
<dbReference type="PANTHER" id="PTHR16301:SF20">
    <property type="entry name" value="IMPACT FAMILY MEMBER YIGZ"/>
    <property type="match status" value="1"/>
</dbReference>
<evidence type="ECO:0000259" key="2">
    <source>
        <dbReference type="Pfam" id="PF01205"/>
    </source>
</evidence>
<dbReference type="OrthoDB" id="9813771at2"/>
<feature type="domain" description="Impact N-terminal" evidence="2">
    <location>
        <begin position="19"/>
        <end position="121"/>
    </location>
</feature>
<dbReference type="InterPro" id="IPR035647">
    <property type="entry name" value="EFG_III/V"/>
</dbReference>
<evidence type="ECO:0000259" key="3">
    <source>
        <dbReference type="Pfam" id="PF09186"/>
    </source>
</evidence>
<dbReference type="GO" id="GO:0006446">
    <property type="term" value="P:regulation of translational initiation"/>
    <property type="evidence" value="ECO:0007669"/>
    <property type="project" value="TreeGrafter"/>
</dbReference>
<name>A0A4U7JJ05_9FIRM</name>
<dbReference type="InterPro" id="IPR015269">
    <property type="entry name" value="UPF0029_Impact_C"/>
</dbReference>
<dbReference type="RefSeq" id="WP_137697264.1">
    <property type="nucleotide sequence ID" value="NZ_CP061336.1"/>
</dbReference>
<dbReference type="Gene3D" id="3.30.230.30">
    <property type="entry name" value="Impact, N-terminal domain"/>
    <property type="match status" value="1"/>
</dbReference>
<dbReference type="NCBIfam" id="TIGR00257">
    <property type="entry name" value="IMPACT_YIGZ"/>
    <property type="match status" value="1"/>
</dbReference>
<dbReference type="InterPro" id="IPR023582">
    <property type="entry name" value="Impact"/>
</dbReference>
<sequence length="216" mass="24114">MLLEYKTILNPATAEFEEKKSRFIANVKPVSNEDDAIEFINNLKSKYWDATHNVYAYSINNETLIQRFSDDGEPSGTAGMPALEVIKRMGLQDVVVVITRYFGGTLLGASGLIRAYSKSSAMGLEAGEIVTRKLCYTLNIVVEYTLFGKLQNMLINDNNIIKDIQYGQDVELCVLIEVGKEEKLIDNIIENTNDRAICDLGEKTFITLGSDGRLII</sequence>
<evidence type="ECO:0000313" key="5">
    <source>
        <dbReference type="Proteomes" id="UP000306409"/>
    </source>
</evidence>
<reference evidence="4 5" key="1">
    <citation type="submission" date="2020-09" db="EMBL/GenBank/DDBJ databases">
        <title>Characterization and genome sequencing of Ruminiclostridium sp. nov. MA18.</title>
        <authorList>
            <person name="Rettenmaier R."/>
            <person name="Kowollik M.-L."/>
            <person name="Liebl W."/>
            <person name="Zverlov V."/>
        </authorList>
    </citation>
    <scope>NUCLEOTIDE SEQUENCE [LARGE SCALE GENOMIC DNA]</scope>
    <source>
        <strain evidence="4 5">MA18</strain>
    </source>
</reference>
<dbReference type="Pfam" id="PF09186">
    <property type="entry name" value="DUF1949"/>
    <property type="match status" value="1"/>
</dbReference>
<dbReference type="GO" id="GO:0005737">
    <property type="term" value="C:cytoplasm"/>
    <property type="evidence" value="ECO:0007669"/>
    <property type="project" value="TreeGrafter"/>
</dbReference>
<dbReference type="InterPro" id="IPR036956">
    <property type="entry name" value="Impact_N_sf"/>
</dbReference>
<dbReference type="KEGG" id="rher:EHE19_001185"/>
<dbReference type="AlphaFoldDB" id="A0A4U7JJ05"/>
<comment type="similarity">
    <text evidence="1">Belongs to the IMPACT family.</text>
</comment>